<dbReference type="AlphaFoldDB" id="A0A975F2E9"/>
<dbReference type="InterPro" id="IPR003593">
    <property type="entry name" value="AAA+_ATPase"/>
</dbReference>
<dbReference type="GO" id="GO:0016887">
    <property type="term" value="F:ATP hydrolysis activity"/>
    <property type="evidence" value="ECO:0007669"/>
    <property type="project" value="InterPro"/>
</dbReference>
<keyword evidence="6" id="KW-1185">Reference proteome</keyword>
<name>A0A975F2E9_9SPIR</name>
<keyword evidence="1" id="KW-0813">Transport</keyword>
<proteinExistence type="predicted"/>
<dbReference type="RefSeq" id="WP_210119898.1">
    <property type="nucleotide sequence ID" value="NZ_CP054142.1"/>
</dbReference>
<dbReference type="CDD" id="cd03214">
    <property type="entry name" value="ABC_Iron-Siderophores_B12_Hemin"/>
    <property type="match status" value="1"/>
</dbReference>
<accession>A0A975F2E9</accession>
<reference evidence="5 6" key="1">
    <citation type="journal article" date="2021" name="Microbiol. Resour. Announc.">
        <title>Complete Genome Sequences of Three Human Oral Treponema parvum Isolates.</title>
        <authorList>
            <person name="Zeng H."/>
            <person name="Watt R.M."/>
        </authorList>
    </citation>
    <scope>NUCLEOTIDE SEQUENCE [LARGE SCALE GENOMIC DNA]</scope>
    <source>
        <strain evidence="5 6">ATCC 700770</strain>
    </source>
</reference>
<evidence type="ECO:0000313" key="6">
    <source>
        <dbReference type="Proteomes" id="UP000671908"/>
    </source>
</evidence>
<dbReference type="InterPro" id="IPR027417">
    <property type="entry name" value="P-loop_NTPase"/>
</dbReference>
<dbReference type="Pfam" id="PF00005">
    <property type="entry name" value="ABC_tran"/>
    <property type="match status" value="1"/>
</dbReference>
<dbReference type="KEGG" id="tpav:HRQ91_01155"/>
<dbReference type="SMART" id="SM00382">
    <property type="entry name" value="AAA"/>
    <property type="match status" value="1"/>
</dbReference>
<dbReference type="InterPro" id="IPR050153">
    <property type="entry name" value="Metal_Ion_Import_ABC"/>
</dbReference>
<dbReference type="GO" id="GO:0005524">
    <property type="term" value="F:ATP binding"/>
    <property type="evidence" value="ECO:0007669"/>
    <property type="project" value="UniProtKB-KW"/>
</dbReference>
<dbReference type="InterPro" id="IPR017871">
    <property type="entry name" value="ABC_transporter-like_CS"/>
</dbReference>
<dbReference type="EMBL" id="CP054142">
    <property type="protein sequence ID" value="QTQ13172.1"/>
    <property type="molecule type" value="Genomic_DNA"/>
</dbReference>
<evidence type="ECO:0000256" key="1">
    <source>
        <dbReference type="ARBA" id="ARBA00022448"/>
    </source>
</evidence>
<evidence type="ECO:0000256" key="2">
    <source>
        <dbReference type="ARBA" id="ARBA00022741"/>
    </source>
</evidence>
<dbReference type="PROSITE" id="PS00211">
    <property type="entry name" value="ABC_TRANSPORTER_1"/>
    <property type="match status" value="1"/>
</dbReference>
<dbReference type="PROSITE" id="PS50893">
    <property type="entry name" value="ABC_TRANSPORTER_2"/>
    <property type="match status" value="1"/>
</dbReference>
<dbReference type="FunFam" id="3.40.50.300:FF:000134">
    <property type="entry name" value="Iron-enterobactin ABC transporter ATP-binding protein"/>
    <property type="match status" value="1"/>
</dbReference>
<organism evidence="5 6">
    <name type="scientific">Treponema parvum</name>
    <dbReference type="NCBI Taxonomy" id="138851"/>
    <lineage>
        <taxon>Bacteria</taxon>
        <taxon>Pseudomonadati</taxon>
        <taxon>Spirochaetota</taxon>
        <taxon>Spirochaetia</taxon>
        <taxon>Spirochaetales</taxon>
        <taxon>Treponemataceae</taxon>
        <taxon>Treponema</taxon>
    </lineage>
</organism>
<keyword evidence="3 5" id="KW-0067">ATP-binding</keyword>
<protein>
    <submittedName>
        <fullName evidence="5">ABC transporter ATP-binding protein</fullName>
    </submittedName>
</protein>
<dbReference type="SUPFAM" id="SSF52540">
    <property type="entry name" value="P-loop containing nucleoside triphosphate hydrolases"/>
    <property type="match status" value="1"/>
</dbReference>
<dbReference type="PANTHER" id="PTHR42734:SF19">
    <property type="entry name" value="IRON COMPOUNDS ABC TRANSPORTER, ATP-BINDING PROTEIN"/>
    <property type="match status" value="1"/>
</dbReference>
<evidence type="ECO:0000313" key="5">
    <source>
        <dbReference type="EMBL" id="QTQ13172.1"/>
    </source>
</evidence>
<evidence type="ECO:0000259" key="4">
    <source>
        <dbReference type="PROSITE" id="PS50893"/>
    </source>
</evidence>
<evidence type="ECO:0000256" key="3">
    <source>
        <dbReference type="ARBA" id="ARBA00022840"/>
    </source>
</evidence>
<feature type="domain" description="ABC transporter" evidence="4">
    <location>
        <begin position="3"/>
        <end position="240"/>
    </location>
</feature>
<dbReference type="Proteomes" id="UP000671908">
    <property type="component" value="Chromosome"/>
</dbReference>
<keyword evidence="2" id="KW-0547">Nucleotide-binding</keyword>
<sequence>MKFEVRSGTFSFKGAAPILQNINFSIKGRCVLSILGPNGVGKTTLLRCMMGMLPWQSGGSYVDGQNIAEISEKELWRQIAYVPQAKYMPFAFTVEEMILLGRSVHTGLFGTPGEKDRQFCEEAMAAVGITHLRTKHCNRLSGGELQMVLIARALCSRPKMLVLDEPESNLDFRNQLIILETVRRLSKEDGLCCVFNTHYPAHALRISDLSLVLSRDGESLFGPSDEVITSKTMEDIFRVHVDILQASYLGVNYHAVTAVSLL</sequence>
<dbReference type="Gene3D" id="3.40.50.300">
    <property type="entry name" value="P-loop containing nucleotide triphosphate hydrolases"/>
    <property type="match status" value="1"/>
</dbReference>
<dbReference type="InterPro" id="IPR003439">
    <property type="entry name" value="ABC_transporter-like_ATP-bd"/>
</dbReference>
<dbReference type="PANTHER" id="PTHR42734">
    <property type="entry name" value="METAL TRANSPORT SYSTEM ATP-BINDING PROTEIN TM_0124-RELATED"/>
    <property type="match status" value="1"/>
</dbReference>
<gene>
    <name evidence="5" type="ORF">HRQ91_01155</name>
</gene>